<dbReference type="InterPro" id="IPR029045">
    <property type="entry name" value="ClpP/crotonase-like_dom_sf"/>
</dbReference>
<dbReference type="Proteomes" id="UP000580839">
    <property type="component" value="Unassembled WGS sequence"/>
</dbReference>
<evidence type="ECO:0000313" key="10">
    <source>
        <dbReference type="EMBL" id="NOT35708.1"/>
    </source>
</evidence>
<dbReference type="InterPro" id="IPR052165">
    <property type="entry name" value="Membrane_assoc_protease"/>
</dbReference>
<sequence>MHSPRAVRVALRWGALTIALTLGGVCAASLASAAGPETPRPGGPTVLVTRLEGPVSPVMAEVLHHAIARAVRDHHAALVLELDTPGGLETSMRAMVKDLLASEVPVIAWVAPSGARAASAGVFIVMAADVALMAPGTNIGAATPINLQGPMDSTLARKATNDAAAFARTIALQRGRNAAWAERAVREAVAVDEREAVRLAVVDTLAATLDEVFARANGTRWARGDRVRVLELSDARVVRFDPGFRHRLLALLVEPNVAYLLMMIGFYGILFELQNPGAILPGIVGGISLILAFLALSVLPVNLAGVALIVLAMVFFLAELKVASHGLLGAGGILALVLGSLILFDGGPVFRVAWPVIGGATLVTLTFFGVVIGAGLRAQRGRVTTGAPGMIGRRGVALEELTPQGRVRIGDEIWSAHAAAAVASGAPVEVVGIEGLVLRVRGVAQEG</sequence>
<dbReference type="InterPro" id="IPR002810">
    <property type="entry name" value="NfeD-like_C"/>
</dbReference>
<dbReference type="InterPro" id="IPR012340">
    <property type="entry name" value="NA-bd_OB-fold"/>
</dbReference>
<keyword evidence="2 5" id="KW-0812">Transmembrane</keyword>
<evidence type="ECO:0000256" key="3">
    <source>
        <dbReference type="ARBA" id="ARBA00022989"/>
    </source>
</evidence>
<keyword evidence="3 5" id="KW-1133">Transmembrane helix</keyword>
<evidence type="ECO:0000256" key="1">
    <source>
        <dbReference type="ARBA" id="ARBA00004141"/>
    </source>
</evidence>
<gene>
    <name evidence="10" type="ORF">HOP12_16325</name>
</gene>
<dbReference type="PANTHER" id="PTHR33507:SF4">
    <property type="entry name" value="NODULATION COMPETITIVENESS PROTEIN NFED"/>
    <property type="match status" value="1"/>
</dbReference>
<feature type="chain" id="PRO_5033035489" evidence="6">
    <location>
        <begin position="34"/>
        <end position="447"/>
    </location>
</feature>
<reference evidence="10 11" key="1">
    <citation type="submission" date="2020-04" db="EMBL/GenBank/DDBJ databases">
        <title>Metagenomic profiling of ammonia- and methane-oxidizing microorganisms in a Dutch drinking water treatment plant.</title>
        <authorList>
            <person name="Poghosyan L."/>
            <person name="Leucker S."/>
        </authorList>
    </citation>
    <scope>NUCLEOTIDE SEQUENCE [LARGE SCALE GENOMIC DNA]</scope>
    <source>
        <strain evidence="10">S-RSF-IL-03</strain>
    </source>
</reference>
<feature type="transmembrane region" description="Helical" evidence="5">
    <location>
        <begin position="327"/>
        <end position="344"/>
    </location>
</feature>
<dbReference type="Gene3D" id="3.90.226.10">
    <property type="entry name" value="2-enoyl-CoA Hydratase, Chain A, domain 1"/>
    <property type="match status" value="1"/>
</dbReference>
<keyword evidence="4 5" id="KW-0472">Membrane</keyword>
<evidence type="ECO:0000256" key="2">
    <source>
        <dbReference type="ARBA" id="ARBA00022692"/>
    </source>
</evidence>
<comment type="subcellular location">
    <subcellularLocation>
        <location evidence="1">Membrane</location>
        <topology evidence="1">Multi-pass membrane protein</topology>
    </subcellularLocation>
</comment>
<feature type="domain" description="NfeD integral membrane" evidence="8">
    <location>
        <begin position="256"/>
        <end position="370"/>
    </location>
</feature>
<evidence type="ECO:0000313" key="11">
    <source>
        <dbReference type="Proteomes" id="UP000580839"/>
    </source>
</evidence>
<dbReference type="CDD" id="cd07020">
    <property type="entry name" value="Clp_protease_NfeD_1"/>
    <property type="match status" value="1"/>
</dbReference>
<dbReference type="PANTHER" id="PTHR33507">
    <property type="entry name" value="INNER MEMBRANE PROTEIN YBBJ"/>
    <property type="match status" value="1"/>
</dbReference>
<comment type="caution">
    <text evidence="10">The sequence shown here is derived from an EMBL/GenBank/DDBJ whole genome shotgun (WGS) entry which is preliminary data.</text>
</comment>
<dbReference type="AlphaFoldDB" id="A0A849SIW5"/>
<feature type="transmembrane region" description="Helical" evidence="5">
    <location>
        <begin position="302"/>
        <end position="320"/>
    </location>
</feature>
<dbReference type="SUPFAM" id="SSF52096">
    <property type="entry name" value="ClpP/crotonase"/>
    <property type="match status" value="1"/>
</dbReference>
<dbReference type="InterPro" id="IPR056738">
    <property type="entry name" value="NfeD1b_N"/>
</dbReference>
<feature type="domain" description="NfeD-like C-terminal" evidence="7">
    <location>
        <begin position="389"/>
        <end position="441"/>
    </location>
</feature>
<evidence type="ECO:0000259" key="9">
    <source>
        <dbReference type="Pfam" id="PF25145"/>
    </source>
</evidence>
<dbReference type="SUPFAM" id="SSF141322">
    <property type="entry name" value="NfeD domain-like"/>
    <property type="match status" value="1"/>
</dbReference>
<feature type="transmembrane region" description="Helical" evidence="5">
    <location>
        <begin position="248"/>
        <end position="271"/>
    </location>
</feature>
<dbReference type="Pfam" id="PF01957">
    <property type="entry name" value="NfeD"/>
    <property type="match status" value="1"/>
</dbReference>
<proteinExistence type="predicted"/>
<dbReference type="InterPro" id="IPR056739">
    <property type="entry name" value="NfeD_membrane"/>
</dbReference>
<feature type="transmembrane region" description="Helical" evidence="5">
    <location>
        <begin position="356"/>
        <end position="376"/>
    </location>
</feature>
<evidence type="ECO:0000256" key="5">
    <source>
        <dbReference type="SAM" id="Phobius"/>
    </source>
</evidence>
<dbReference type="Pfam" id="PF24961">
    <property type="entry name" value="NfeD_membrane"/>
    <property type="match status" value="1"/>
</dbReference>
<feature type="transmembrane region" description="Helical" evidence="5">
    <location>
        <begin position="278"/>
        <end position="296"/>
    </location>
</feature>
<organism evidence="10 11">
    <name type="scientific">Eiseniibacteriota bacterium</name>
    <dbReference type="NCBI Taxonomy" id="2212470"/>
    <lineage>
        <taxon>Bacteria</taxon>
        <taxon>Candidatus Eiseniibacteriota</taxon>
    </lineage>
</organism>
<feature type="domain" description="NfeD1b N-terminal" evidence="9">
    <location>
        <begin position="46"/>
        <end position="238"/>
    </location>
</feature>
<accession>A0A849SIW5</accession>
<evidence type="ECO:0000256" key="4">
    <source>
        <dbReference type="ARBA" id="ARBA00023136"/>
    </source>
</evidence>
<evidence type="ECO:0000259" key="7">
    <source>
        <dbReference type="Pfam" id="PF01957"/>
    </source>
</evidence>
<protein>
    <submittedName>
        <fullName evidence="10">Nodulation protein NfeD</fullName>
    </submittedName>
</protein>
<name>A0A849SIW5_UNCEI</name>
<dbReference type="Gene3D" id="2.40.50.140">
    <property type="entry name" value="Nucleic acid-binding proteins"/>
    <property type="match status" value="1"/>
</dbReference>
<feature type="signal peptide" evidence="6">
    <location>
        <begin position="1"/>
        <end position="33"/>
    </location>
</feature>
<dbReference type="GO" id="GO:0016020">
    <property type="term" value="C:membrane"/>
    <property type="evidence" value="ECO:0007669"/>
    <property type="project" value="UniProtKB-SubCell"/>
</dbReference>
<dbReference type="Pfam" id="PF25145">
    <property type="entry name" value="NfeD1b_N"/>
    <property type="match status" value="1"/>
</dbReference>
<evidence type="ECO:0000259" key="8">
    <source>
        <dbReference type="Pfam" id="PF24961"/>
    </source>
</evidence>
<keyword evidence="6" id="KW-0732">Signal</keyword>
<evidence type="ECO:0000256" key="6">
    <source>
        <dbReference type="SAM" id="SignalP"/>
    </source>
</evidence>
<dbReference type="EMBL" id="JABFRW010000214">
    <property type="protein sequence ID" value="NOT35708.1"/>
    <property type="molecule type" value="Genomic_DNA"/>
</dbReference>